<dbReference type="Proteomes" id="UP000182466">
    <property type="component" value="Unassembled WGS sequence"/>
</dbReference>
<dbReference type="STRING" id="999627.SAMN05216236_12537"/>
<dbReference type="RefSeq" id="WP_027261788.1">
    <property type="nucleotide sequence ID" value="NZ_FPAW01000025.1"/>
</dbReference>
<reference evidence="3 4" key="1">
    <citation type="submission" date="2016-10" db="EMBL/GenBank/DDBJ databases">
        <authorList>
            <person name="de Groot N.N."/>
        </authorList>
    </citation>
    <scope>NUCLEOTIDE SEQUENCE [LARGE SCALE GENOMIC DNA]</scope>
    <source>
        <strain evidence="3 4">CGMCC 1.10959</strain>
    </source>
</reference>
<dbReference type="Gene3D" id="3.40.710.10">
    <property type="entry name" value="DD-peptidase/beta-lactamase superfamily"/>
    <property type="match status" value="1"/>
</dbReference>
<evidence type="ECO:0000256" key="1">
    <source>
        <dbReference type="SAM" id="MobiDB-lite"/>
    </source>
</evidence>
<gene>
    <name evidence="3" type="ORF">SAMN05216236_12537</name>
</gene>
<dbReference type="InterPro" id="IPR001466">
    <property type="entry name" value="Beta-lactam-related"/>
</dbReference>
<sequence length="410" mass="44811">MNRSYRNCDPTPPIMQGSPVPPEWRIPPQDWDAPPWNRWAFQHMRELVTTVDVPRGPTVWDLPGAGSDVDAVAFSDNQGGATTWGRMLDDTYTDATLIWLDGQVVVETYCNGMTPRRPHIAFSVSKSIVAAAAGVLIGDGLLDPAAPIAAYVPELAATGWNGASLQQVLDMTTGVVFDETYGAFNSNVLMLDIAANVKPPSPHMDPATLPGCTWDLILSLTQTEAVHGDRFSYRSIETDVLGYAMERASGKRLPDLVSDLLWAPMGAEQDAFFTVDRAGFALADGGCNAVLRDLARFGRLLLEDGQRDGQQIVPLAWINDIRGGNHGLFDDHGRIAFPNGQYRNQFWIPNRDRPAHLSLGIFGQHIFVDPDQGLVAVKLSSWPDFLSDKHWTLDWLAGVRAVAAAHKASG</sequence>
<protein>
    <submittedName>
        <fullName evidence="3">CubicO group peptidase, beta-lactamase class C family</fullName>
    </submittedName>
</protein>
<feature type="region of interest" description="Disordered" evidence="1">
    <location>
        <begin position="1"/>
        <end position="21"/>
    </location>
</feature>
<evidence type="ECO:0000313" key="4">
    <source>
        <dbReference type="Proteomes" id="UP000182466"/>
    </source>
</evidence>
<name>A0A1I7DAR1_9RHOB</name>
<dbReference type="EMBL" id="FPAW01000025">
    <property type="protein sequence ID" value="SFU08771.1"/>
    <property type="molecule type" value="Genomic_DNA"/>
</dbReference>
<dbReference type="InterPro" id="IPR012338">
    <property type="entry name" value="Beta-lactam/transpept-like"/>
</dbReference>
<dbReference type="SUPFAM" id="SSF56601">
    <property type="entry name" value="beta-lactamase/transpeptidase-like"/>
    <property type="match status" value="1"/>
</dbReference>
<dbReference type="OrthoDB" id="9814204at2"/>
<accession>A0A1I7DAR1</accession>
<dbReference type="InterPro" id="IPR050789">
    <property type="entry name" value="Diverse_Enzym_Activities"/>
</dbReference>
<organism evidence="3 4">
    <name type="scientific">Sedimentitalea nanhaiensis</name>
    <dbReference type="NCBI Taxonomy" id="999627"/>
    <lineage>
        <taxon>Bacteria</taxon>
        <taxon>Pseudomonadati</taxon>
        <taxon>Pseudomonadota</taxon>
        <taxon>Alphaproteobacteria</taxon>
        <taxon>Rhodobacterales</taxon>
        <taxon>Paracoccaceae</taxon>
        <taxon>Sedimentitalea</taxon>
    </lineage>
</organism>
<feature type="domain" description="Beta-lactamase-related" evidence="2">
    <location>
        <begin position="95"/>
        <end position="391"/>
    </location>
</feature>
<proteinExistence type="predicted"/>
<dbReference type="Pfam" id="PF00144">
    <property type="entry name" value="Beta-lactamase"/>
    <property type="match status" value="1"/>
</dbReference>
<dbReference type="PANTHER" id="PTHR43283:SF7">
    <property type="entry name" value="BETA-LACTAMASE-RELATED DOMAIN-CONTAINING PROTEIN"/>
    <property type="match status" value="1"/>
</dbReference>
<evidence type="ECO:0000313" key="3">
    <source>
        <dbReference type="EMBL" id="SFU08771.1"/>
    </source>
</evidence>
<dbReference type="PANTHER" id="PTHR43283">
    <property type="entry name" value="BETA-LACTAMASE-RELATED"/>
    <property type="match status" value="1"/>
</dbReference>
<dbReference type="eggNOG" id="COG1680">
    <property type="taxonomic scope" value="Bacteria"/>
</dbReference>
<keyword evidence="4" id="KW-1185">Reference proteome</keyword>
<evidence type="ECO:0000259" key="2">
    <source>
        <dbReference type="Pfam" id="PF00144"/>
    </source>
</evidence>
<dbReference type="AlphaFoldDB" id="A0A1I7DAR1"/>